<proteinExistence type="predicted"/>
<gene>
    <name evidence="1" type="ORF">V6575_05690</name>
</gene>
<dbReference type="RefSeq" id="WP_340273180.1">
    <property type="nucleotide sequence ID" value="NZ_JBAKIA010000002.1"/>
</dbReference>
<accession>A0ABU8THD8</accession>
<dbReference type="Proteomes" id="UP001385499">
    <property type="component" value="Unassembled WGS sequence"/>
</dbReference>
<evidence type="ECO:0000313" key="1">
    <source>
        <dbReference type="EMBL" id="MEJ8473572.1"/>
    </source>
</evidence>
<sequence>MSKDLFSSQTAKLVQLSNAVLANASPVREDKSAWEDAAEDCVLTRIDSIRILGGLPTHQPALERPDRLSRLEALLAYWANGCPFVVDERLFADILKRRRLLR</sequence>
<protein>
    <submittedName>
        <fullName evidence="1">Uncharacterized protein</fullName>
    </submittedName>
</protein>
<evidence type="ECO:0000313" key="2">
    <source>
        <dbReference type="Proteomes" id="UP001385499"/>
    </source>
</evidence>
<name>A0ABU8THD8_9HYPH</name>
<comment type="caution">
    <text evidence="1">The sequence shown here is derived from an EMBL/GenBank/DDBJ whole genome shotgun (WGS) entry which is preliminary data.</text>
</comment>
<organism evidence="1 2">
    <name type="scientific">Roseibium algae</name>
    <dbReference type="NCBI Taxonomy" id="3123038"/>
    <lineage>
        <taxon>Bacteria</taxon>
        <taxon>Pseudomonadati</taxon>
        <taxon>Pseudomonadota</taxon>
        <taxon>Alphaproteobacteria</taxon>
        <taxon>Hyphomicrobiales</taxon>
        <taxon>Stappiaceae</taxon>
        <taxon>Roseibium</taxon>
    </lineage>
</organism>
<keyword evidence="2" id="KW-1185">Reference proteome</keyword>
<reference evidence="1 2" key="1">
    <citation type="submission" date="2024-02" db="EMBL/GenBank/DDBJ databases">
        <title>Roseibium algae sp. nov., isolated from marine alga (Grateloupia sp.), showing potential in myo-inositol conversion.</title>
        <authorList>
            <person name="Wang Y."/>
        </authorList>
    </citation>
    <scope>NUCLEOTIDE SEQUENCE [LARGE SCALE GENOMIC DNA]</scope>
    <source>
        <strain evidence="1 2">H3510</strain>
    </source>
</reference>
<dbReference type="EMBL" id="JBAKIA010000002">
    <property type="protein sequence ID" value="MEJ8473572.1"/>
    <property type="molecule type" value="Genomic_DNA"/>
</dbReference>